<evidence type="ECO:0000313" key="3">
    <source>
        <dbReference type="Proteomes" id="UP000231134"/>
    </source>
</evidence>
<feature type="transmembrane region" description="Helical" evidence="1">
    <location>
        <begin position="129"/>
        <end position="150"/>
    </location>
</feature>
<dbReference type="AlphaFoldDB" id="A0A2M9A8I5"/>
<keyword evidence="1" id="KW-0812">Transmembrane</keyword>
<organism evidence="2 3">
    <name type="scientific">Hallerella succinigenes</name>
    <dbReference type="NCBI Taxonomy" id="1896222"/>
    <lineage>
        <taxon>Bacteria</taxon>
        <taxon>Pseudomonadati</taxon>
        <taxon>Fibrobacterota</taxon>
        <taxon>Fibrobacteria</taxon>
        <taxon>Fibrobacterales</taxon>
        <taxon>Fibrobacteraceae</taxon>
        <taxon>Hallerella</taxon>
    </lineage>
</organism>
<sequence length="603" mass="64710">MTKSSRTLIISLIGAVVLAIGAVYFGAPLFGWLIMIAIFAIYLLTSWNIFREIRATDVERGQVKKLVEVYNAGNVPADSDVEGEGILNSRVRFFKTLSQKQVVVTVQDLPFLKSTWASKEEETVHSHSGVVVLLGLMGTFFGLMLSINAAGSAIDTNATSETTLGIIQNIFASMKGIFGSSLCGLFASLILSSIHSSYESDHEKLIAELDEFTLFYLIPKTASAENVAANEIRRLIDTVKSSDTARAADFQSMVEASKAAEASRSESLSASLASMEQAQKQNLAELQQSFTDSVSKFGEKAMQDLAIAQKAALEGMQAAVQKLSEEFSAVQKAAAEGIVASGKSASAELRDSLSQVTSGLSEEMQKLSTSVKSIESGVVDGLEKEISNLSSSVANSISTHLDSQMANSGEQWNAFMDSLKASTEKVAEAEQKGLEVLRSVAEEVASKANDSTVGLSNTVTSEIENLSQKVQTSFAELAKSSASLVASQQALITGIDNRVVKENESTEALGSNIAEAATLMRVNQSEFAANLEMFGKGIEAVLSKLSGDVPERENEQNFIEQLNTALQSFQERSGEVLLENALKTQEILLEILDQVQKAPKKVD</sequence>
<gene>
    <name evidence="2" type="ORF">BGX16_2043</name>
</gene>
<evidence type="ECO:0000256" key="1">
    <source>
        <dbReference type="SAM" id="Phobius"/>
    </source>
</evidence>
<proteinExistence type="predicted"/>
<dbReference type="OrthoDB" id="9812975at2"/>
<protein>
    <recommendedName>
        <fullName evidence="4">MotA/TolQ/ExbB proton channel domain-containing protein</fullName>
    </recommendedName>
</protein>
<keyword evidence="3" id="KW-1185">Reference proteome</keyword>
<evidence type="ECO:0008006" key="4">
    <source>
        <dbReference type="Google" id="ProtNLM"/>
    </source>
</evidence>
<feature type="transmembrane region" description="Helical" evidence="1">
    <location>
        <begin position="32"/>
        <end position="50"/>
    </location>
</feature>
<keyword evidence="1" id="KW-0472">Membrane</keyword>
<evidence type="ECO:0000313" key="2">
    <source>
        <dbReference type="EMBL" id="PJJ42029.1"/>
    </source>
</evidence>
<name>A0A2M9A8I5_9BACT</name>
<keyword evidence="1" id="KW-1133">Transmembrane helix</keyword>
<accession>A0A2M9A8I5</accession>
<dbReference type="Proteomes" id="UP000231134">
    <property type="component" value="Unassembled WGS sequence"/>
</dbReference>
<feature type="transmembrane region" description="Helical" evidence="1">
    <location>
        <begin position="7"/>
        <end position="26"/>
    </location>
</feature>
<dbReference type="EMBL" id="PGEX01000001">
    <property type="protein sequence ID" value="PJJ42029.1"/>
    <property type="molecule type" value="Genomic_DNA"/>
</dbReference>
<comment type="caution">
    <text evidence="2">The sequence shown here is derived from an EMBL/GenBank/DDBJ whole genome shotgun (WGS) entry which is preliminary data.</text>
</comment>
<dbReference type="RefSeq" id="WP_100425922.1">
    <property type="nucleotide sequence ID" value="NZ_PGEX01000001.1"/>
</dbReference>
<reference evidence="2 3" key="1">
    <citation type="submission" date="2017-11" db="EMBL/GenBank/DDBJ databases">
        <title>Animal gut microbial communities from fecal samples from Wisconsin, USA.</title>
        <authorList>
            <person name="Neumann A."/>
        </authorList>
    </citation>
    <scope>NUCLEOTIDE SEQUENCE [LARGE SCALE GENOMIC DNA]</scope>
    <source>
        <strain evidence="2 3">UWS3</strain>
    </source>
</reference>